<reference evidence="3" key="1">
    <citation type="journal article" date="2020" name="BMC Genomics">
        <title>Correction to: Identification and distribution of gene clusters required for synthesis of sphingolipid metabolism inhibitors in diverse species of the filamentous fungus Fusarium.</title>
        <authorList>
            <person name="Kim H.S."/>
            <person name="Lohmar J.M."/>
            <person name="Busman M."/>
            <person name="Brown D.W."/>
            <person name="Naumann T.A."/>
            <person name="Divon H.H."/>
            <person name="Lysoe E."/>
            <person name="Uhlig S."/>
            <person name="Proctor R.H."/>
        </authorList>
    </citation>
    <scope>NUCLEOTIDE SEQUENCE [LARGE SCALE GENOMIC DNA]</scope>
    <source>
        <strain evidence="3">NRRL 25331</strain>
    </source>
</reference>
<evidence type="ECO:0000256" key="1">
    <source>
        <dbReference type="SAM" id="MobiDB-lite"/>
    </source>
</evidence>
<accession>A0A8H5TYU0</accession>
<name>A0A8H5TYU0_FUSCI</name>
<comment type="caution">
    <text evidence="2">The sequence shown here is derived from an EMBL/GenBank/DDBJ whole genome shotgun (WGS) entry which is preliminary data.</text>
</comment>
<feature type="compositionally biased region" description="Polar residues" evidence="1">
    <location>
        <begin position="115"/>
        <end position="133"/>
    </location>
</feature>
<proteinExistence type="predicted"/>
<dbReference type="Proteomes" id="UP000572754">
    <property type="component" value="Unassembled WGS sequence"/>
</dbReference>
<sequence>MRSTLAGPHANTDPLHPAFSYSLHLRSNSVPFPSSSNTTCDKRQPLLTKRTTLDRVKHHSWRARNKVQSFLSRLESQNTGALGTIPVTHNGTGQPTFTQRVVKFSRETHTHHSPSHPQAFQSHVRNSKQTNIASVSPPPPSDSDNATKCVRAEDWTAYRYHYSNPERYR</sequence>
<feature type="region of interest" description="Disordered" evidence="1">
    <location>
        <begin position="108"/>
        <end position="149"/>
    </location>
</feature>
<evidence type="ECO:0000313" key="2">
    <source>
        <dbReference type="EMBL" id="KAF5678771.1"/>
    </source>
</evidence>
<dbReference type="AlphaFoldDB" id="A0A8H5TYU0"/>
<gene>
    <name evidence="2" type="ORF">FCIRC_6385</name>
</gene>
<reference evidence="2 3" key="2">
    <citation type="submission" date="2020-05" db="EMBL/GenBank/DDBJ databases">
        <title>Identification and distribution of gene clusters putatively required for synthesis of sphingolipid metabolism inhibitors in phylogenetically diverse species of the filamentous fungus Fusarium.</title>
        <authorList>
            <person name="Kim H.-S."/>
            <person name="Busman M."/>
            <person name="Brown D.W."/>
            <person name="Divon H."/>
            <person name="Uhlig S."/>
            <person name="Proctor R.H."/>
        </authorList>
    </citation>
    <scope>NUCLEOTIDE SEQUENCE [LARGE SCALE GENOMIC DNA]</scope>
    <source>
        <strain evidence="2 3">NRRL 25331</strain>
    </source>
</reference>
<dbReference type="EMBL" id="JAAQPE010000209">
    <property type="protein sequence ID" value="KAF5678771.1"/>
    <property type="molecule type" value="Genomic_DNA"/>
</dbReference>
<keyword evidence="3" id="KW-1185">Reference proteome</keyword>
<organism evidence="2 3">
    <name type="scientific">Fusarium circinatum</name>
    <name type="common">Pitch canker fungus</name>
    <name type="synonym">Gibberella circinata</name>
    <dbReference type="NCBI Taxonomy" id="48490"/>
    <lineage>
        <taxon>Eukaryota</taxon>
        <taxon>Fungi</taxon>
        <taxon>Dikarya</taxon>
        <taxon>Ascomycota</taxon>
        <taxon>Pezizomycotina</taxon>
        <taxon>Sordariomycetes</taxon>
        <taxon>Hypocreomycetidae</taxon>
        <taxon>Hypocreales</taxon>
        <taxon>Nectriaceae</taxon>
        <taxon>Fusarium</taxon>
        <taxon>Fusarium fujikuroi species complex</taxon>
    </lineage>
</organism>
<protein>
    <submittedName>
        <fullName evidence="2">Uncharacterized protein</fullName>
    </submittedName>
</protein>
<evidence type="ECO:0000313" key="3">
    <source>
        <dbReference type="Proteomes" id="UP000572754"/>
    </source>
</evidence>